<feature type="region of interest" description="Disordered" evidence="10">
    <location>
        <begin position="1"/>
        <end position="66"/>
    </location>
</feature>
<evidence type="ECO:0000256" key="8">
    <source>
        <dbReference type="ARBA" id="ARBA00067962"/>
    </source>
</evidence>
<dbReference type="InterPro" id="IPR011990">
    <property type="entry name" value="TPR-like_helical_dom_sf"/>
</dbReference>
<feature type="region of interest" description="Disordered" evidence="10">
    <location>
        <begin position="267"/>
        <end position="314"/>
    </location>
</feature>
<keyword evidence="6" id="KW-0539">Nucleus</keyword>
<evidence type="ECO:0000256" key="2">
    <source>
        <dbReference type="ARBA" id="ARBA00004123"/>
    </source>
</evidence>
<evidence type="ECO:0000256" key="5">
    <source>
        <dbReference type="ARBA" id="ARBA00023187"/>
    </source>
</evidence>
<accession>A0AAD9KTY1</accession>
<feature type="compositionally biased region" description="Pro residues" evidence="10">
    <location>
        <begin position="288"/>
        <end position="299"/>
    </location>
</feature>
<name>A0AAD9KTY1_RIDPI</name>
<dbReference type="GO" id="GO:0030627">
    <property type="term" value="F:pre-mRNA 5'-splice site binding"/>
    <property type="evidence" value="ECO:0007669"/>
    <property type="project" value="TreeGrafter"/>
</dbReference>
<feature type="region of interest" description="Disordered" evidence="10">
    <location>
        <begin position="611"/>
        <end position="646"/>
    </location>
</feature>
<dbReference type="PANTHER" id="PTHR17204">
    <property type="entry name" value="PRE-MRNA PROCESSING PROTEIN PRP39-RELATED"/>
    <property type="match status" value="1"/>
</dbReference>
<evidence type="ECO:0000256" key="6">
    <source>
        <dbReference type="ARBA" id="ARBA00023242"/>
    </source>
</evidence>
<dbReference type="InterPro" id="IPR003107">
    <property type="entry name" value="HAT"/>
</dbReference>
<dbReference type="GO" id="GO:0005685">
    <property type="term" value="C:U1 snRNP"/>
    <property type="evidence" value="ECO:0007669"/>
    <property type="project" value="TreeGrafter"/>
</dbReference>
<dbReference type="InterPro" id="IPR059164">
    <property type="entry name" value="HAT_PRP39_C"/>
</dbReference>
<evidence type="ECO:0000256" key="7">
    <source>
        <dbReference type="ARBA" id="ARBA00038019"/>
    </source>
</evidence>
<sequence length="692" mass="80011">MSQAKGKLHNGDAPKSASDTVGKNSYVNAESSTTSDNTPCSDKKRETRVKRRERGKEESATDKKPSTKDLTELDKYWKVVEDNPSDFTGWTYLLQYVEQEKNMATVHKAFDAFLAHYPYCYGYWKKYADLEKEPDKAEEVFEHGVKAVALSIDLWIHYLTFAVNKYASHADRVSIIRGLFERAMAAAGLDFRSDKLWEMYMKWEKENGDLHRVTALYDRLLTIPTQHYRHHFDCFKEFINSHHPKDILDVDEFLRLRNQVFASKSTLHTHITADDDDTDSPPARVEEPPPGLEVPPGEEPAPGTAGTTSKGDDAEVAPLREKIIELRRAMFDALQTEVSKRWTFEETVRRPYFHVKPLEKSQLKNWRDYLDFEISCGSHERIVVLFERCVITCALYEEFWLKYAKYQEPRGIEAIRHVLQRACHIHLPKKPHLHFTWAAYEERHEKFEEAAAVLHVLEKNMNGLAMVSLRCISLERRQGNFSRVDELYKDYIGKAESSEVRSFYAIKYARYLAKVIGNIDAAKTILEDALDSDQSNHKLYLQLVDIEYQKSTVDEQAMLKLFGRAIDGPLPTEHRVAFSQRRLEFLEDFGSNVTRILDAYEEHQKILKELQSTKKRKMSESQESTDKKNRTEMTPEVASSNYAQPPPVMQSYGDMSAAYNYSQHWGAYANPTGYGYQHPGWSGYAQQYYGAQ</sequence>
<dbReference type="Proteomes" id="UP001209878">
    <property type="component" value="Unassembled WGS sequence"/>
</dbReference>
<evidence type="ECO:0000256" key="4">
    <source>
        <dbReference type="ARBA" id="ARBA00022737"/>
    </source>
</evidence>
<keyword evidence="4" id="KW-0677">Repeat</keyword>
<evidence type="ECO:0000256" key="3">
    <source>
        <dbReference type="ARBA" id="ARBA00022664"/>
    </source>
</evidence>
<dbReference type="GO" id="GO:0000395">
    <property type="term" value="P:mRNA 5'-splice site recognition"/>
    <property type="evidence" value="ECO:0007669"/>
    <property type="project" value="TreeGrafter"/>
</dbReference>
<organism evidence="11 12">
    <name type="scientific">Ridgeia piscesae</name>
    <name type="common">Tubeworm</name>
    <dbReference type="NCBI Taxonomy" id="27915"/>
    <lineage>
        <taxon>Eukaryota</taxon>
        <taxon>Metazoa</taxon>
        <taxon>Spiralia</taxon>
        <taxon>Lophotrochozoa</taxon>
        <taxon>Annelida</taxon>
        <taxon>Polychaeta</taxon>
        <taxon>Sedentaria</taxon>
        <taxon>Canalipalpata</taxon>
        <taxon>Sabellida</taxon>
        <taxon>Siboglinidae</taxon>
        <taxon>Ridgeia</taxon>
    </lineage>
</organism>
<evidence type="ECO:0000256" key="1">
    <source>
        <dbReference type="ARBA" id="ARBA00003777"/>
    </source>
</evidence>
<dbReference type="FunFam" id="1.25.40.10:FF:000091">
    <property type="entry name" value="Pre-mRNA-processing factor 39"/>
    <property type="match status" value="1"/>
</dbReference>
<evidence type="ECO:0000256" key="9">
    <source>
        <dbReference type="ARBA" id="ARBA00080852"/>
    </source>
</evidence>
<dbReference type="GO" id="GO:0000243">
    <property type="term" value="C:commitment complex"/>
    <property type="evidence" value="ECO:0007669"/>
    <property type="project" value="TreeGrafter"/>
</dbReference>
<feature type="compositionally biased region" description="Basic and acidic residues" evidence="10">
    <location>
        <begin position="611"/>
        <end position="633"/>
    </location>
</feature>
<dbReference type="AlphaFoldDB" id="A0AAD9KTY1"/>
<feature type="compositionally biased region" description="Basic and acidic residues" evidence="10">
    <location>
        <begin position="54"/>
        <end position="66"/>
    </location>
</feature>
<dbReference type="Gene3D" id="1.25.40.10">
    <property type="entry name" value="Tetratricopeptide repeat domain"/>
    <property type="match status" value="2"/>
</dbReference>
<gene>
    <name evidence="11" type="ORF">NP493_646g01022</name>
</gene>
<dbReference type="SUPFAM" id="SSF48452">
    <property type="entry name" value="TPR-like"/>
    <property type="match status" value="2"/>
</dbReference>
<dbReference type="Pfam" id="PF23240">
    <property type="entry name" value="HAT_PRP39_N"/>
    <property type="match status" value="1"/>
</dbReference>
<comment type="function">
    <text evidence="1">Involved in pre-mRNA splicing.</text>
</comment>
<dbReference type="GO" id="GO:0071004">
    <property type="term" value="C:U2-type prespliceosome"/>
    <property type="evidence" value="ECO:0007669"/>
    <property type="project" value="TreeGrafter"/>
</dbReference>
<dbReference type="PANTHER" id="PTHR17204:SF5">
    <property type="entry name" value="PRE-MRNA-PROCESSING FACTOR 39"/>
    <property type="match status" value="1"/>
</dbReference>
<reference evidence="11" key="1">
    <citation type="journal article" date="2023" name="Mol. Biol. Evol.">
        <title>Third-Generation Sequencing Reveals the Adaptive Role of the Epigenome in Three Deep-Sea Polychaetes.</title>
        <authorList>
            <person name="Perez M."/>
            <person name="Aroh O."/>
            <person name="Sun Y."/>
            <person name="Lan Y."/>
            <person name="Juniper S.K."/>
            <person name="Young C.R."/>
            <person name="Angers B."/>
            <person name="Qian P.Y."/>
        </authorList>
    </citation>
    <scope>NUCLEOTIDE SEQUENCE</scope>
    <source>
        <strain evidence="11">R07B-5</strain>
    </source>
</reference>
<comment type="subcellular location">
    <subcellularLocation>
        <location evidence="2">Nucleus</location>
    </subcellularLocation>
</comment>
<keyword evidence="5" id="KW-0508">mRNA splicing</keyword>
<dbReference type="FunFam" id="1.25.40.10:FF:000063">
    <property type="entry name" value="Pre-mRNA processing factor 39"/>
    <property type="match status" value="1"/>
</dbReference>
<protein>
    <recommendedName>
        <fullName evidence="8">Pre-mRNA-processing factor 39</fullName>
    </recommendedName>
    <alternativeName>
        <fullName evidence="9">PRP39 homolog</fullName>
    </alternativeName>
</protein>
<dbReference type="SMART" id="SM00386">
    <property type="entry name" value="HAT"/>
    <property type="match status" value="7"/>
</dbReference>
<evidence type="ECO:0000313" key="12">
    <source>
        <dbReference type="Proteomes" id="UP001209878"/>
    </source>
</evidence>
<dbReference type="Pfam" id="PF23241">
    <property type="entry name" value="HAT_PRP39_C"/>
    <property type="match status" value="1"/>
</dbReference>
<feature type="compositionally biased region" description="Polar residues" evidence="10">
    <location>
        <begin position="17"/>
        <end position="40"/>
    </location>
</feature>
<dbReference type="EMBL" id="JAODUO010000645">
    <property type="protein sequence ID" value="KAK2176683.1"/>
    <property type="molecule type" value="Genomic_DNA"/>
</dbReference>
<keyword evidence="3" id="KW-0507">mRNA processing</keyword>
<comment type="similarity">
    <text evidence="7">Belongs to the PRP39 family.</text>
</comment>
<evidence type="ECO:0000313" key="11">
    <source>
        <dbReference type="EMBL" id="KAK2176683.1"/>
    </source>
</evidence>
<proteinExistence type="inferred from homology"/>
<evidence type="ECO:0000256" key="10">
    <source>
        <dbReference type="SAM" id="MobiDB-lite"/>
    </source>
</evidence>
<keyword evidence="12" id="KW-1185">Reference proteome</keyword>
<comment type="caution">
    <text evidence="11">The sequence shown here is derived from an EMBL/GenBank/DDBJ whole genome shotgun (WGS) entry which is preliminary data.</text>
</comment>